<evidence type="ECO:0000313" key="9">
    <source>
        <dbReference type="Proteomes" id="UP000019804"/>
    </source>
</evidence>
<feature type="chain" id="PRO_5001499453" description="Magnesium transporter" evidence="7">
    <location>
        <begin position="20"/>
        <end position="122"/>
    </location>
</feature>
<dbReference type="InterPro" id="IPR018937">
    <property type="entry name" value="MMgT"/>
</dbReference>
<accession>A0A017SFE9</accession>
<protein>
    <recommendedName>
        <fullName evidence="10">Magnesium transporter</fullName>
    </recommendedName>
</protein>
<keyword evidence="3 6" id="KW-0812">Transmembrane</keyword>
<keyword evidence="4 6" id="KW-1133">Transmembrane helix</keyword>
<reference evidence="9" key="1">
    <citation type="journal article" date="2014" name="Nat. Commun.">
        <title>Genomic adaptations of the halophilic Dead Sea filamentous fungus Eurotium rubrum.</title>
        <authorList>
            <person name="Kis-Papo T."/>
            <person name="Weig A.R."/>
            <person name="Riley R."/>
            <person name="Persoh D."/>
            <person name="Salamov A."/>
            <person name="Sun H."/>
            <person name="Lipzen A."/>
            <person name="Wasser S.P."/>
            <person name="Rambold G."/>
            <person name="Grigoriev I.V."/>
            <person name="Nevo E."/>
        </authorList>
    </citation>
    <scope>NUCLEOTIDE SEQUENCE [LARGE SCALE GENOMIC DNA]</scope>
    <source>
        <strain evidence="9">CBS 135680</strain>
    </source>
</reference>
<dbReference type="GeneID" id="63699410"/>
<dbReference type="OrthoDB" id="44756at2759"/>
<dbReference type="RefSeq" id="XP_040639057.1">
    <property type="nucleotide sequence ID" value="XM_040784286.1"/>
</dbReference>
<evidence type="ECO:0000256" key="5">
    <source>
        <dbReference type="ARBA" id="ARBA00023136"/>
    </source>
</evidence>
<keyword evidence="9" id="KW-1185">Reference proteome</keyword>
<dbReference type="GO" id="GO:0034975">
    <property type="term" value="P:protein folding in endoplasmic reticulum"/>
    <property type="evidence" value="ECO:0007669"/>
    <property type="project" value="TreeGrafter"/>
</dbReference>
<proteinExistence type="inferred from homology"/>
<dbReference type="PANTHER" id="PTHR28144:SF1">
    <property type="entry name" value="ER MEMBRANE PROTEIN COMPLEX SUBUNIT 5"/>
    <property type="match status" value="1"/>
</dbReference>
<gene>
    <name evidence="8" type="ORF">EURHEDRAFT_455608</name>
</gene>
<evidence type="ECO:0000256" key="3">
    <source>
        <dbReference type="ARBA" id="ARBA00022692"/>
    </source>
</evidence>
<dbReference type="HOGENOM" id="CLU_132206_0_1_1"/>
<organism evidence="8 9">
    <name type="scientific">Aspergillus ruber (strain CBS 135680)</name>
    <dbReference type="NCBI Taxonomy" id="1388766"/>
    <lineage>
        <taxon>Eukaryota</taxon>
        <taxon>Fungi</taxon>
        <taxon>Dikarya</taxon>
        <taxon>Ascomycota</taxon>
        <taxon>Pezizomycotina</taxon>
        <taxon>Eurotiomycetes</taxon>
        <taxon>Eurotiomycetidae</taxon>
        <taxon>Eurotiales</taxon>
        <taxon>Aspergillaceae</taxon>
        <taxon>Aspergillus</taxon>
        <taxon>Aspergillus subgen. Aspergillus</taxon>
    </lineage>
</organism>
<evidence type="ECO:0000256" key="2">
    <source>
        <dbReference type="ARBA" id="ARBA00006109"/>
    </source>
</evidence>
<dbReference type="InterPro" id="IPR053279">
    <property type="entry name" value="EMC_subunit"/>
</dbReference>
<dbReference type="STRING" id="1388766.A0A017SFE9"/>
<feature type="signal peptide" evidence="7">
    <location>
        <begin position="1"/>
        <end position="19"/>
    </location>
</feature>
<evidence type="ECO:0000256" key="7">
    <source>
        <dbReference type="SAM" id="SignalP"/>
    </source>
</evidence>
<name>A0A017SFE9_ASPRC</name>
<feature type="transmembrane region" description="Helical" evidence="6">
    <location>
        <begin position="46"/>
        <end position="65"/>
    </location>
</feature>
<evidence type="ECO:0000256" key="6">
    <source>
        <dbReference type="SAM" id="Phobius"/>
    </source>
</evidence>
<dbReference type="AlphaFoldDB" id="A0A017SFE9"/>
<dbReference type="Proteomes" id="UP000019804">
    <property type="component" value="Unassembled WGS sequence"/>
</dbReference>
<comment type="subcellular location">
    <subcellularLocation>
        <location evidence="1">Endomembrane system</location>
        <topology evidence="1">Multi-pass membrane protein</topology>
    </subcellularLocation>
</comment>
<keyword evidence="5 6" id="KW-0472">Membrane</keyword>
<dbReference type="PANTHER" id="PTHR28144">
    <property type="entry name" value="ER MEMBRANE PROTEIN COMPLEX SUBUNIT 5"/>
    <property type="match status" value="1"/>
</dbReference>
<sequence length="122" mass="13625">MAFLSRLITFFGLILLAHAGYSAHEHTVLSSNTRLSTSSTALPQDIIVETLVSLVVVSLGLVLGAEKLKPISWSQWAGEIEKEGGGRNPYSRLEERYSFWDVRAKRKEFSEWIRGQDAMAAQ</sequence>
<evidence type="ECO:0008006" key="10">
    <source>
        <dbReference type="Google" id="ProtNLM"/>
    </source>
</evidence>
<dbReference type="GO" id="GO:0072546">
    <property type="term" value="C:EMC complex"/>
    <property type="evidence" value="ECO:0007669"/>
    <property type="project" value="TreeGrafter"/>
</dbReference>
<evidence type="ECO:0000256" key="4">
    <source>
        <dbReference type="ARBA" id="ARBA00022989"/>
    </source>
</evidence>
<dbReference type="EMBL" id="KK088422">
    <property type="protein sequence ID" value="EYE95369.1"/>
    <property type="molecule type" value="Genomic_DNA"/>
</dbReference>
<evidence type="ECO:0000313" key="8">
    <source>
        <dbReference type="EMBL" id="EYE95369.1"/>
    </source>
</evidence>
<comment type="similarity">
    <text evidence="2">Belongs to the membrane magnesium transporter (TC 1.A.67) family.</text>
</comment>
<evidence type="ECO:0000256" key="1">
    <source>
        <dbReference type="ARBA" id="ARBA00004127"/>
    </source>
</evidence>
<dbReference type="Pfam" id="PF10270">
    <property type="entry name" value="MMgT"/>
    <property type="match status" value="1"/>
</dbReference>
<keyword evidence="7" id="KW-0732">Signal</keyword>